<dbReference type="EMBL" id="JAMZED010000048">
    <property type="protein sequence ID" value="MCR6505993.1"/>
    <property type="molecule type" value="Genomic_DNA"/>
</dbReference>
<dbReference type="AlphaFoldDB" id="A0A9X2NUA3"/>
<dbReference type="PROSITE" id="PS51257">
    <property type="entry name" value="PROKAR_LIPOPROTEIN"/>
    <property type="match status" value="1"/>
</dbReference>
<protein>
    <submittedName>
        <fullName evidence="1">Uncharacterized protein</fullName>
    </submittedName>
</protein>
<keyword evidence="2" id="KW-1185">Reference proteome</keyword>
<proteinExistence type="predicted"/>
<reference evidence="1" key="2">
    <citation type="submission" date="2022-04" db="EMBL/GenBank/DDBJ databases">
        <authorList>
            <person name="Fokt H."/>
            <person name="Baines J."/>
        </authorList>
    </citation>
    <scope>NUCLEOTIDE SEQUENCE</scope>
    <source>
        <strain evidence="1">KH365_2</strain>
    </source>
</reference>
<name>A0A9X2NUA3_9BACE</name>
<sequence>MKRKEFIVLVMLPLWLFSCNQDNDLLENNFAELANYDVIAGKVTSESDDLGDENVVGVLKFTYKGETYVSDCVFGDGFQIKDESIRSIFDKLNNIPNVAIEIKPDFSVEFYDSKEELDYAYELRRQYPLTRAEFAPDGSYIRNFELRLWEHAKGRKKGGKYTHFYSNGIQGNQSPAPAGFNEAYMTRIGFNNNISSCQMWGEVHMTNSMGCQSGQYKSVRVTFYDGDFTGKTLTFDDVTVKKTYSERDYFSGFGFNDLLLPRATTLRN</sequence>
<dbReference type="Proteomes" id="UP001143192">
    <property type="component" value="Unassembled WGS sequence"/>
</dbReference>
<evidence type="ECO:0000313" key="1">
    <source>
        <dbReference type="EMBL" id="MCR6505993.1"/>
    </source>
</evidence>
<dbReference type="RefSeq" id="WP_257932272.1">
    <property type="nucleotide sequence ID" value="NZ_JAMZED010000048.1"/>
</dbReference>
<accession>A0A9X2NUA3</accession>
<comment type="caution">
    <text evidence="1">The sequence shown here is derived from an EMBL/GenBank/DDBJ whole genome shotgun (WGS) entry which is preliminary data.</text>
</comment>
<organism evidence="1 2">
    <name type="scientific">Bacteroides muris</name>
    <name type="common">ex Fokt et al. 2023</name>
    <dbReference type="NCBI Taxonomy" id="2937417"/>
    <lineage>
        <taxon>Bacteria</taxon>
        <taxon>Pseudomonadati</taxon>
        <taxon>Bacteroidota</taxon>
        <taxon>Bacteroidia</taxon>
        <taxon>Bacteroidales</taxon>
        <taxon>Bacteroidaceae</taxon>
        <taxon>Bacteroides</taxon>
    </lineage>
</organism>
<reference evidence="1" key="1">
    <citation type="journal article" date="2022" name="Arch. Microbiol.">
        <title>Bacteroides muris sp. nov. isolated from the cecum of wild-derived house mice.</title>
        <authorList>
            <person name="Fokt H."/>
            <person name="Unni R."/>
            <person name="Repnik U."/>
            <person name="Schmitz R.A."/>
            <person name="Bramkamp M."/>
            <person name="Baines J.F."/>
            <person name="Unterweger D."/>
        </authorList>
    </citation>
    <scope>NUCLEOTIDE SEQUENCE</scope>
    <source>
        <strain evidence="1">KH365_2</strain>
    </source>
</reference>
<evidence type="ECO:0000313" key="2">
    <source>
        <dbReference type="Proteomes" id="UP001143192"/>
    </source>
</evidence>
<gene>
    <name evidence="1" type="ORF">M1B79_15285</name>
</gene>